<evidence type="ECO:0000313" key="2">
    <source>
        <dbReference type="EMBL" id="MBB6227078.1"/>
    </source>
</evidence>
<dbReference type="Proteomes" id="UP000538147">
    <property type="component" value="Unassembled WGS sequence"/>
</dbReference>
<dbReference type="AlphaFoldDB" id="A0A841LDM5"/>
<reference evidence="2 3" key="1">
    <citation type="submission" date="2020-08" db="EMBL/GenBank/DDBJ databases">
        <title>Genomic Encyclopedia of Type Strains, Phase IV (KMG-IV): sequencing the most valuable type-strain genomes for metagenomic binning, comparative biology and taxonomic classification.</title>
        <authorList>
            <person name="Goeker M."/>
        </authorList>
    </citation>
    <scope>NUCLEOTIDE SEQUENCE [LARGE SCALE GENOMIC DNA]</scope>
    <source>
        <strain evidence="2 3">DSM 102189</strain>
    </source>
</reference>
<comment type="caution">
    <text evidence="2">The sequence shown here is derived from an EMBL/GenBank/DDBJ whole genome shotgun (WGS) entry which is preliminary data.</text>
</comment>
<dbReference type="EMBL" id="JACIIV010000007">
    <property type="protein sequence ID" value="MBB6227078.1"/>
    <property type="molecule type" value="Genomic_DNA"/>
</dbReference>
<dbReference type="RefSeq" id="WP_184196951.1">
    <property type="nucleotide sequence ID" value="NZ_BMOX01000029.1"/>
</dbReference>
<proteinExistence type="predicted"/>
<gene>
    <name evidence="2" type="ORF">FHS79_001240</name>
</gene>
<sequence>MAIDAAHYEGREQAFVKHTFLDKYLPALIGKICSRYDEFVYVDGFAGPWKSAAGENFEDTSFGIALNHMTSQRLLYLSRGRNVRMRAYLVEKDPASFAQLRQAAARYPKIEVTPLQGKMEDHAAAIAASIPQQSFSFTLIDPKGFPAISSMMPLLQRQNAEALVNFMFDFANRFGGTDLIPTLEAWLSTGAADDWREQIRAVSGEQREQLYEELAVEALRRTPGYVYAPVITVDKVLHNRALYKLIFLTRHSEGLKVYRDSERRALDAQAATRSASKAKRRETGTLMGDLFADGSDAVPNDRSTQVIRRSQEEASRRLQAMLANADSGFRTLKECWPLILAELSVTHSWLGRQINDWRKAGQISAPSWPSERTQIPSDEQKLRWNA</sequence>
<organism evidence="2 3">
    <name type="scientific">Polymorphobacter multimanifer</name>
    <dbReference type="NCBI Taxonomy" id="1070431"/>
    <lineage>
        <taxon>Bacteria</taxon>
        <taxon>Pseudomonadati</taxon>
        <taxon>Pseudomonadota</taxon>
        <taxon>Alphaproteobacteria</taxon>
        <taxon>Sphingomonadales</taxon>
        <taxon>Sphingosinicellaceae</taxon>
        <taxon>Polymorphobacter</taxon>
    </lineage>
</organism>
<protein>
    <submittedName>
        <fullName evidence="2">Three-Cys-motif partner protein</fullName>
    </submittedName>
</protein>
<name>A0A841LDM5_9SPHN</name>
<feature type="region of interest" description="Disordered" evidence="1">
    <location>
        <begin position="363"/>
        <end position="386"/>
    </location>
</feature>
<feature type="compositionally biased region" description="Polar residues" evidence="1">
    <location>
        <begin position="364"/>
        <end position="377"/>
    </location>
</feature>
<keyword evidence="3" id="KW-1185">Reference proteome</keyword>
<accession>A0A841LDM5</accession>
<dbReference type="NCBIfam" id="TIGR04474">
    <property type="entry name" value="tcm_partner"/>
    <property type="match status" value="1"/>
</dbReference>
<evidence type="ECO:0000313" key="3">
    <source>
        <dbReference type="Proteomes" id="UP000538147"/>
    </source>
</evidence>
<evidence type="ECO:0000256" key="1">
    <source>
        <dbReference type="SAM" id="MobiDB-lite"/>
    </source>
</evidence>
<dbReference type="InterPro" id="IPR031009">
    <property type="entry name" value="Tcm_partner"/>
</dbReference>